<proteinExistence type="predicted"/>
<feature type="domain" description="SsuA/THI5-like" evidence="2">
    <location>
        <begin position="58"/>
        <end position="269"/>
    </location>
</feature>
<name>A0A087DGV3_9BIFI</name>
<dbReference type="AlphaFoldDB" id="A0A087DGV3"/>
<dbReference type="GO" id="GO:0009228">
    <property type="term" value="P:thiamine biosynthetic process"/>
    <property type="evidence" value="ECO:0007669"/>
    <property type="project" value="InterPro"/>
</dbReference>
<evidence type="ECO:0000313" key="3">
    <source>
        <dbReference type="EMBL" id="KFI94753.1"/>
    </source>
</evidence>
<dbReference type="STRING" id="158787.BSCA_0807"/>
<comment type="caution">
    <text evidence="3">The sequence shown here is derived from an EMBL/GenBank/DDBJ whole genome shotgun (WGS) entry which is preliminary data.</text>
</comment>
<reference evidence="3 4" key="1">
    <citation type="submission" date="2014-03" db="EMBL/GenBank/DDBJ databases">
        <title>Genomics of Bifidobacteria.</title>
        <authorList>
            <person name="Ventura M."/>
            <person name="Milani C."/>
            <person name="Lugli G.A."/>
        </authorList>
    </citation>
    <scope>NUCLEOTIDE SEQUENCE [LARGE SCALE GENOMIC DNA]</scope>
    <source>
        <strain evidence="3 4">LMG 21589</strain>
    </source>
</reference>
<gene>
    <name evidence="3" type="ORF">BSCA_0807</name>
</gene>
<accession>A0A087DGV3</accession>
<organism evidence="3 4">
    <name type="scientific">Bifidobacterium scardovii</name>
    <dbReference type="NCBI Taxonomy" id="158787"/>
    <lineage>
        <taxon>Bacteria</taxon>
        <taxon>Bacillati</taxon>
        <taxon>Actinomycetota</taxon>
        <taxon>Actinomycetes</taxon>
        <taxon>Bifidobacteriales</taxon>
        <taxon>Bifidobacteriaceae</taxon>
        <taxon>Bifidobacterium</taxon>
    </lineage>
</organism>
<dbReference type="PANTHER" id="PTHR31528:SF15">
    <property type="entry name" value="RIBOFLAVIN-BINDING PROTEIN RIBY"/>
    <property type="match status" value="1"/>
</dbReference>
<feature type="chain" id="PRO_5038988144" evidence="1">
    <location>
        <begin position="39"/>
        <end position="353"/>
    </location>
</feature>
<sequence>MQLRSDSRSRLGRLVKAVAVTAALALSLAGCSSGSNNASTDDQNGYGTASVQLSWLKNMQFAGMYMADSNGYYKDAGFDKVDLISGGSSATSAEAAVVSGKALVGVSSPLITAPAINNEGAALKVIAALYQVNPFAIVSAESKPIKSVDDLIGKKIGVSDSNTLVWNAFLKANNIDSSKVETVPFSDTSMLTTGQVDGYIGYTTTGAAALNASGFKATELLMADAGLPMVGETLITTQDNIDNRRDALKAFLKATIKGWKDALSDQSKAVDLTVNDYGKSQEYDPDQMALTLKREQAIIETDETKANGLMTISDDLQEGTVKTLAYADIKIDKGALFDTSLINEVYKENADLK</sequence>
<dbReference type="Proteomes" id="UP000029033">
    <property type="component" value="Unassembled WGS sequence"/>
</dbReference>
<dbReference type="EMBL" id="JGZO01000006">
    <property type="protein sequence ID" value="KFI94753.1"/>
    <property type="molecule type" value="Genomic_DNA"/>
</dbReference>
<evidence type="ECO:0000259" key="2">
    <source>
        <dbReference type="Pfam" id="PF09084"/>
    </source>
</evidence>
<dbReference type="eggNOG" id="COG0715">
    <property type="taxonomic scope" value="Bacteria"/>
</dbReference>
<protein>
    <submittedName>
        <fullName evidence="3">ABC transporter substrate-binding protein</fullName>
    </submittedName>
</protein>
<evidence type="ECO:0000256" key="1">
    <source>
        <dbReference type="SAM" id="SignalP"/>
    </source>
</evidence>
<evidence type="ECO:0000313" key="4">
    <source>
        <dbReference type="Proteomes" id="UP000029033"/>
    </source>
</evidence>
<keyword evidence="4" id="KW-1185">Reference proteome</keyword>
<dbReference type="PANTHER" id="PTHR31528">
    <property type="entry name" value="4-AMINO-5-HYDROXYMETHYL-2-METHYLPYRIMIDINE PHOSPHATE SYNTHASE THI11-RELATED"/>
    <property type="match status" value="1"/>
</dbReference>
<dbReference type="InterPro" id="IPR027939">
    <property type="entry name" value="NMT1/THI5"/>
</dbReference>
<dbReference type="PROSITE" id="PS51257">
    <property type="entry name" value="PROKAR_LIPOPROTEIN"/>
    <property type="match status" value="1"/>
</dbReference>
<dbReference type="Gene3D" id="3.40.190.10">
    <property type="entry name" value="Periplasmic binding protein-like II"/>
    <property type="match status" value="2"/>
</dbReference>
<dbReference type="InterPro" id="IPR015168">
    <property type="entry name" value="SsuA/THI5"/>
</dbReference>
<keyword evidence="1" id="KW-0732">Signal</keyword>
<dbReference type="SUPFAM" id="SSF53850">
    <property type="entry name" value="Periplasmic binding protein-like II"/>
    <property type="match status" value="1"/>
</dbReference>
<feature type="signal peptide" evidence="1">
    <location>
        <begin position="1"/>
        <end position="38"/>
    </location>
</feature>
<dbReference type="Pfam" id="PF09084">
    <property type="entry name" value="NMT1"/>
    <property type="match status" value="1"/>
</dbReference>